<dbReference type="AlphaFoldDB" id="A0A3Q9UVC9"/>
<gene>
    <name evidence="1" type="ORF">C1I64_19035</name>
</gene>
<dbReference type="RefSeq" id="WP_127888294.1">
    <property type="nucleotide sequence ID" value="NZ_CP028137.1"/>
</dbReference>
<sequence>MPVLQLVLYLVDDPEQRAHACTFHGDRHKLAHDLETRQFLPVARGPEQYSVVAVNRIQRVEFERVDADAQALPDIVAC</sequence>
<reference evidence="1 2" key="1">
    <citation type="submission" date="2018-03" db="EMBL/GenBank/DDBJ databases">
        <title>Bacteriophage NCPPB3778 and a type I-E CRISPR drive the evolution of the US Biological Select Agent, Rathayibacter toxicus.</title>
        <authorList>
            <person name="Davis E.W.II."/>
            <person name="Tabima J.F."/>
            <person name="Weisberg A.J."/>
            <person name="Dantas Lopes L."/>
            <person name="Wiseman M.S."/>
            <person name="Wiseman M.S."/>
            <person name="Pupko T."/>
            <person name="Belcher M.S."/>
            <person name="Sechler A.J."/>
            <person name="Tancos M.A."/>
            <person name="Schroeder B.K."/>
            <person name="Murray T.D."/>
            <person name="Luster D.G."/>
            <person name="Schneider W.L."/>
            <person name="Rogers E."/>
            <person name="Andreote F.D."/>
            <person name="Grunwald N.J."/>
            <person name="Putnam M.L."/>
            <person name="Chang J.H."/>
        </authorList>
    </citation>
    <scope>NUCLEOTIDE SEQUENCE [LARGE SCALE GENOMIC DNA]</scope>
    <source>
        <strain evidence="1 2">DSM 15932</strain>
    </source>
</reference>
<evidence type="ECO:0000313" key="1">
    <source>
        <dbReference type="EMBL" id="AZZ53917.1"/>
    </source>
</evidence>
<accession>A0A3Q9UVC9</accession>
<dbReference type="KEGG" id="rfs:C1I64_19035"/>
<protein>
    <submittedName>
        <fullName evidence="1">Uncharacterized protein</fullName>
    </submittedName>
</protein>
<dbReference type="Proteomes" id="UP000285317">
    <property type="component" value="Chromosome"/>
</dbReference>
<dbReference type="EMBL" id="CP028137">
    <property type="protein sequence ID" value="AZZ53917.1"/>
    <property type="molecule type" value="Genomic_DNA"/>
</dbReference>
<evidence type="ECO:0000313" key="2">
    <source>
        <dbReference type="Proteomes" id="UP000285317"/>
    </source>
</evidence>
<name>A0A3Q9UVC9_9MICO</name>
<proteinExistence type="predicted"/>
<organism evidence="1 2">
    <name type="scientific">Rathayibacter festucae DSM 15932</name>
    <dbReference type="NCBI Taxonomy" id="1328866"/>
    <lineage>
        <taxon>Bacteria</taxon>
        <taxon>Bacillati</taxon>
        <taxon>Actinomycetota</taxon>
        <taxon>Actinomycetes</taxon>
        <taxon>Micrococcales</taxon>
        <taxon>Microbacteriaceae</taxon>
        <taxon>Rathayibacter</taxon>
    </lineage>
</organism>